<dbReference type="Pfam" id="PF01370">
    <property type="entry name" value="Epimerase"/>
    <property type="match status" value="1"/>
</dbReference>
<sequence>MKKKILITGASGFIGSFLVEEALRKGYEVYAGVRHSSSREFLQQKELRFFELDFSSPQKLKNQLSEFRQNEGGFAYIVHNAGITQAKKLEDFYTVNYGFTKNLADAAIASAQPLEKFVLISSLASYGPGNAEHMRPIDVKDDFKPLSAYGKSKAKATEYVHSLPGLPHLVVYPTGVYGPRDKGFFQFIKLVNKGLEPYVGRHRQSLSLVYVKDLARAVIGLTASEHVNQSYLVSDGKAYDKEQIGIEARRTLKRKTLKIKLPLPLVRTAVKGMDGMYKIFLNRLPFINREKLIEITSANWLCNSEAVWTDLAETPAYDLQKGIEETIGWYKEQKWL</sequence>
<dbReference type="RefSeq" id="WP_146786006.1">
    <property type="nucleotide sequence ID" value="NZ_BAABIO010000001.1"/>
</dbReference>
<dbReference type="GO" id="GO:0004029">
    <property type="term" value="F:aldehyde dehydrogenase (NAD+) activity"/>
    <property type="evidence" value="ECO:0007669"/>
    <property type="project" value="TreeGrafter"/>
</dbReference>
<protein>
    <submittedName>
        <fullName evidence="2">NAD(P)-dependent oxidoreductase</fullName>
    </submittedName>
</protein>
<organism evidence="2 3">
    <name type="scientific">Flavisolibacter ginsenosidimutans</name>
    <dbReference type="NCBI Taxonomy" id="661481"/>
    <lineage>
        <taxon>Bacteria</taxon>
        <taxon>Pseudomonadati</taxon>
        <taxon>Bacteroidota</taxon>
        <taxon>Chitinophagia</taxon>
        <taxon>Chitinophagales</taxon>
        <taxon>Chitinophagaceae</taxon>
        <taxon>Flavisolibacter</taxon>
    </lineage>
</organism>
<dbReference type="AlphaFoldDB" id="A0A5B8UI08"/>
<dbReference type="KEGG" id="fgg:FSB75_09200"/>
<gene>
    <name evidence="2" type="ORF">FSB75_09200</name>
</gene>
<dbReference type="Gene3D" id="3.40.50.720">
    <property type="entry name" value="NAD(P)-binding Rossmann-like Domain"/>
    <property type="match status" value="1"/>
</dbReference>
<dbReference type="EMBL" id="CP042433">
    <property type="protein sequence ID" value="QEC56062.1"/>
    <property type="molecule type" value="Genomic_DNA"/>
</dbReference>
<proteinExistence type="predicted"/>
<evidence type="ECO:0000313" key="3">
    <source>
        <dbReference type="Proteomes" id="UP000321204"/>
    </source>
</evidence>
<feature type="domain" description="NAD-dependent epimerase/dehydratase" evidence="1">
    <location>
        <begin position="5"/>
        <end position="221"/>
    </location>
</feature>
<reference evidence="2 3" key="1">
    <citation type="journal article" date="2015" name="Int. J. Syst. Evol. Microbiol.">
        <title>Flavisolibacter ginsenosidimutans sp. nov., with ginsenoside-converting activity isolated from soil used for cultivating ginseng.</title>
        <authorList>
            <person name="Zhao Y."/>
            <person name="Liu Q."/>
            <person name="Kang M.S."/>
            <person name="Jin F."/>
            <person name="Yu H."/>
            <person name="Im W.T."/>
        </authorList>
    </citation>
    <scope>NUCLEOTIDE SEQUENCE [LARGE SCALE GENOMIC DNA]</scope>
    <source>
        <strain evidence="2 3">Gsoil 636</strain>
    </source>
</reference>
<dbReference type="PANTHER" id="PTHR48079">
    <property type="entry name" value="PROTEIN YEEZ"/>
    <property type="match status" value="1"/>
</dbReference>
<dbReference type="InterPro" id="IPR051783">
    <property type="entry name" value="NAD(P)-dependent_oxidoreduct"/>
</dbReference>
<keyword evidence="3" id="KW-1185">Reference proteome</keyword>
<accession>A0A5B8UI08</accession>
<dbReference type="OrthoDB" id="9803111at2"/>
<dbReference type="Proteomes" id="UP000321204">
    <property type="component" value="Chromosome"/>
</dbReference>
<name>A0A5B8UI08_9BACT</name>
<dbReference type="GO" id="GO:0005737">
    <property type="term" value="C:cytoplasm"/>
    <property type="evidence" value="ECO:0007669"/>
    <property type="project" value="TreeGrafter"/>
</dbReference>
<dbReference type="InterPro" id="IPR001509">
    <property type="entry name" value="Epimerase_deHydtase"/>
</dbReference>
<evidence type="ECO:0000313" key="2">
    <source>
        <dbReference type="EMBL" id="QEC56062.1"/>
    </source>
</evidence>
<dbReference type="SUPFAM" id="SSF51735">
    <property type="entry name" value="NAD(P)-binding Rossmann-fold domains"/>
    <property type="match status" value="1"/>
</dbReference>
<dbReference type="InterPro" id="IPR036291">
    <property type="entry name" value="NAD(P)-bd_dom_sf"/>
</dbReference>
<dbReference type="PANTHER" id="PTHR48079:SF6">
    <property type="entry name" value="NAD(P)-BINDING DOMAIN-CONTAINING PROTEIN-RELATED"/>
    <property type="match status" value="1"/>
</dbReference>
<evidence type="ECO:0000259" key="1">
    <source>
        <dbReference type="Pfam" id="PF01370"/>
    </source>
</evidence>